<feature type="non-terminal residue" evidence="2">
    <location>
        <position position="118"/>
    </location>
</feature>
<feature type="region of interest" description="Disordered" evidence="1">
    <location>
        <begin position="1"/>
        <end position="118"/>
    </location>
</feature>
<reference evidence="2" key="1">
    <citation type="submission" date="2020-02" db="EMBL/GenBank/DDBJ databases">
        <authorList>
            <person name="Meier V. D."/>
        </authorList>
    </citation>
    <scope>NUCLEOTIDE SEQUENCE</scope>
    <source>
        <strain evidence="2">AVDCRST_MAG55</strain>
    </source>
</reference>
<dbReference type="EMBL" id="CADCUZ010000073">
    <property type="protein sequence ID" value="CAA9416503.1"/>
    <property type="molecule type" value="Genomic_DNA"/>
</dbReference>
<feature type="compositionally biased region" description="Basic residues" evidence="1">
    <location>
        <begin position="25"/>
        <end position="34"/>
    </location>
</feature>
<feature type="compositionally biased region" description="Low complexity" evidence="1">
    <location>
        <begin position="35"/>
        <end position="46"/>
    </location>
</feature>
<gene>
    <name evidence="2" type="ORF">AVDCRST_MAG55-1685</name>
</gene>
<sequence length="118" mass="12405">GTMRSLALKHRGLPTRAGAPGLRLHQGRHRHLHQGARAGPDSAGHQGQRGGTGAGVDAADPGHHARRAGHAVRRLGVPHRAPGPAGRAGAALRLPRLPGVELRQRRGSGRHRRRAALL</sequence>
<feature type="non-terminal residue" evidence="2">
    <location>
        <position position="1"/>
    </location>
</feature>
<evidence type="ECO:0000256" key="1">
    <source>
        <dbReference type="SAM" id="MobiDB-lite"/>
    </source>
</evidence>
<feature type="compositionally biased region" description="Low complexity" evidence="1">
    <location>
        <begin position="80"/>
        <end position="99"/>
    </location>
</feature>
<feature type="compositionally biased region" description="Basic residues" evidence="1">
    <location>
        <begin position="64"/>
        <end position="77"/>
    </location>
</feature>
<accession>A0A6J4PJN8</accession>
<name>A0A6J4PJN8_9ACTN</name>
<feature type="compositionally biased region" description="Basic residues" evidence="1">
    <location>
        <begin position="105"/>
        <end position="118"/>
    </location>
</feature>
<proteinExistence type="predicted"/>
<organism evidence="2">
    <name type="scientific">uncultured Rubrobacteraceae bacterium</name>
    <dbReference type="NCBI Taxonomy" id="349277"/>
    <lineage>
        <taxon>Bacteria</taxon>
        <taxon>Bacillati</taxon>
        <taxon>Actinomycetota</taxon>
        <taxon>Rubrobacteria</taxon>
        <taxon>Rubrobacterales</taxon>
        <taxon>Rubrobacteraceae</taxon>
        <taxon>environmental samples</taxon>
    </lineage>
</organism>
<evidence type="ECO:0000313" key="2">
    <source>
        <dbReference type="EMBL" id="CAA9416503.1"/>
    </source>
</evidence>
<dbReference type="AlphaFoldDB" id="A0A6J4PJN8"/>
<protein>
    <submittedName>
        <fullName evidence="2">Uncharacterized protein</fullName>
    </submittedName>
</protein>